<dbReference type="SUPFAM" id="SSF56601">
    <property type="entry name" value="beta-lactamase/transpeptidase-like"/>
    <property type="match status" value="1"/>
</dbReference>
<dbReference type="InterPro" id="IPR012338">
    <property type="entry name" value="Beta-lactam/transpept-like"/>
</dbReference>
<dbReference type="InterPro" id="IPR058664">
    <property type="entry name" value="ARB_00930-like_C"/>
</dbReference>
<feature type="signal peptide" evidence="2">
    <location>
        <begin position="1"/>
        <end position="19"/>
    </location>
</feature>
<dbReference type="Pfam" id="PF00144">
    <property type="entry name" value="Beta-lactamase"/>
    <property type="match status" value="1"/>
</dbReference>
<feature type="transmembrane region" description="Helical" evidence="1">
    <location>
        <begin position="781"/>
        <end position="799"/>
    </location>
</feature>
<gene>
    <name evidence="5" type="ORF">FHL15_010915</name>
</gene>
<dbReference type="OrthoDB" id="10250282at2759"/>
<feature type="transmembrane region" description="Helical" evidence="1">
    <location>
        <begin position="622"/>
        <end position="641"/>
    </location>
</feature>
<proteinExistence type="predicted"/>
<dbReference type="Pfam" id="PF26335">
    <property type="entry name" value="ARB_00930_C"/>
    <property type="match status" value="1"/>
</dbReference>
<organism evidence="5 6">
    <name type="scientific">Xylaria flabelliformis</name>
    <dbReference type="NCBI Taxonomy" id="2512241"/>
    <lineage>
        <taxon>Eukaryota</taxon>
        <taxon>Fungi</taxon>
        <taxon>Dikarya</taxon>
        <taxon>Ascomycota</taxon>
        <taxon>Pezizomycotina</taxon>
        <taxon>Sordariomycetes</taxon>
        <taxon>Xylariomycetidae</taxon>
        <taxon>Xylariales</taxon>
        <taxon>Xylariaceae</taxon>
        <taxon>Xylaria</taxon>
    </lineage>
</organism>
<keyword evidence="1" id="KW-0472">Membrane</keyword>
<keyword evidence="1" id="KW-0812">Transmembrane</keyword>
<protein>
    <submittedName>
        <fullName evidence="5">Uncharacterized protein</fullName>
    </submittedName>
</protein>
<feature type="transmembrane region" description="Helical" evidence="1">
    <location>
        <begin position="726"/>
        <end position="747"/>
    </location>
</feature>
<keyword evidence="2" id="KW-0732">Signal</keyword>
<evidence type="ECO:0000256" key="2">
    <source>
        <dbReference type="SAM" id="SignalP"/>
    </source>
</evidence>
<reference evidence="6" key="1">
    <citation type="submission" date="2019-06" db="EMBL/GenBank/DDBJ databases">
        <title>Draft genome sequence of the griseofulvin-producing fungus Xylaria cubensis strain G536.</title>
        <authorList>
            <person name="Mead M.E."/>
            <person name="Raja H.A."/>
            <person name="Steenwyk J.L."/>
            <person name="Knowles S.L."/>
            <person name="Oberlies N.H."/>
            <person name="Rokas A."/>
        </authorList>
    </citation>
    <scope>NUCLEOTIDE SEQUENCE [LARGE SCALE GENOMIC DNA]</scope>
    <source>
        <strain evidence="6">G536</strain>
    </source>
</reference>
<feature type="domain" description="Beta-lactamase-related" evidence="3">
    <location>
        <begin position="96"/>
        <end position="402"/>
    </location>
</feature>
<comment type="caution">
    <text evidence="5">The sequence shown here is derived from an EMBL/GenBank/DDBJ whole genome shotgun (WGS) entry which is preliminary data.</text>
</comment>
<evidence type="ECO:0000259" key="3">
    <source>
        <dbReference type="Pfam" id="PF00144"/>
    </source>
</evidence>
<dbReference type="STRING" id="2512241.A0A553HJP8"/>
<dbReference type="AlphaFoldDB" id="A0A553HJP8"/>
<dbReference type="PANTHER" id="PTHR22935">
    <property type="entry name" value="PENICILLIN-BINDING PROTEIN"/>
    <property type="match status" value="1"/>
</dbReference>
<feature type="chain" id="PRO_5022054381" evidence="2">
    <location>
        <begin position="20"/>
        <end position="801"/>
    </location>
</feature>
<feature type="domain" description="Beta-lactamase-like ARB-00930-like C-terminal" evidence="4">
    <location>
        <begin position="425"/>
        <end position="574"/>
    </location>
</feature>
<dbReference type="Gene3D" id="3.40.710.10">
    <property type="entry name" value="DD-peptidase/beta-lactamase superfamily"/>
    <property type="match status" value="1"/>
</dbReference>
<feature type="transmembrane region" description="Helical" evidence="1">
    <location>
        <begin position="695"/>
        <end position="714"/>
    </location>
</feature>
<dbReference type="InterPro" id="IPR051478">
    <property type="entry name" value="Beta-lactamase-like_AB/R"/>
</dbReference>
<name>A0A553HJP8_9PEZI</name>
<keyword evidence="6" id="KW-1185">Reference proteome</keyword>
<dbReference type="EMBL" id="VFLP01000097">
    <property type="protein sequence ID" value="TRX88166.1"/>
    <property type="molecule type" value="Genomic_DNA"/>
</dbReference>
<evidence type="ECO:0000256" key="1">
    <source>
        <dbReference type="SAM" id="Phobius"/>
    </source>
</evidence>
<dbReference type="InterPro" id="IPR001466">
    <property type="entry name" value="Beta-lactam-related"/>
</dbReference>
<dbReference type="Pfam" id="PF08592">
    <property type="entry name" value="Anthrone_oxy"/>
    <property type="match status" value="1"/>
</dbReference>
<dbReference type="PANTHER" id="PTHR22935:SF97">
    <property type="entry name" value="BETA-LACTAMASE-RELATED DOMAIN-CONTAINING PROTEIN"/>
    <property type="match status" value="1"/>
</dbReference>
<sequence length="801" mass="86558">MLAKALAIVLALILPACKAAPTCPLEGPVFPKPLRLAQSETIKAAVANLTDVFKGVTDNAQNYSFALEVFSAHDPNPIFSVLHTAPKLAELNSTGVRTVDKNTIFRLGSLSKVHTVYLFLINAGDKIWNEPITKYVPELQLLTNRSDPVANTAWEDVTIGGLATQMTGVPRDYALLGELTQTPSTKDNVLQYGFPPLSAEERPPCGDFPTCSRKQFFSGIEQFHPSLPPFTTAAYSNVAFQLLSYALETITGKPFETLLKETVIEPLGLNNTFLRAPESARGIIPGSPDQTGWSFDLGEAAAAGNIYTSVGDLSEIGRAILGYKLLNPVTTRRWLKPFSFSTDPHASVGAPWGARRVNVAGQPYRWITAFAKAGRISDYSSVMTIIPDYDIGISVLLAGELPANANFNLLDTVGEILIPAVEEAARANAGALYNGHYAFSNTTHLNSSITIETDDQPGLSVSQWISNGTDFAWMSTVLQNGYLPLTPRIRLYPTGLEGQGSDGGKKVVFRAVFEDADAPSQATAMFSTDCATWMNVASVIYGSAAMDELIFNVDSEGKVTSITSPSLRVTLDKQRVTGKRIGEDQISAAEEHATFGISETRTCPGFPRFSTHPKSSEYNTQLVEASVFLPSTSNIIIMPFLSTPMTISATGSIVGSAWISGGISALSFCAIPAILQSNAPTDGLVRAWYTQFSHALYIPSTAVVTALNYFYLAYRHRSIDREWRGYAGGGVANLLLVPFTLLFIGGINNTLIASLSNAQGRKILSLDTARQLIGRWGNLNFYRIFMPLAGAALGLWNLLSE</sequence>
<dbReference type="Proteomes" id="UP000319160">
    <property type="component" value="Unassembled WGS sequence"/>
</dbReference>
<dbReference type="InterPro" id="IPR013901">
    <property type="entry name" value="Anthrone_oxy"/>
</dbReference>
<evidence type="ECO:0000313" key="6">
    <source>
        <dbReference type="Proteomes" id="UP000319160"/>
    </source>
</evidence>
<evidence type="ECO:0000313" key="5">
    <source>
        <dbReference type="EMBL" id="TRX88166.1"/>
    </source>
</evidence>
<keyword evidence="1" id="KW-1133">Transmembrane helix</keyword>
<accession>A0A553HJP8</accession>
<evidence type="ECO:0000259" key="4">
    <source>
        <dbReference type="Pfam" id="PF26335"/>
    </source>
</evidence>
<feature type="transmembrane region" description="Helical" evidence="1">
    <location>
        <begin position="653"/>
        <end position="675"/>
    </location>
</feature>